<accession>A0A5B8S270</accession>
<dbReference type="InterPro" id="IPR001466">
    <property type="entry name" value="Beta-lactam-related"/>
</dbReference>
<proteinExistence type="predicted"/>
<reference evidence="3 4" key="1">
    <citation type="journal article" date="2013" name="J. Microbiol. Biotechnol.">
        <title>Novosphingobium ginsenosidimutans sp. nov., with the ability to convert ginsenoside.</title>
        <authorList>
            <person name="Kim J.K."/>
            <person name="He D."/>
            <person name="Liu Q.M."/>
            <person name="Park H.Y."/>
            <person name="Jung M.S."/>
            <person name="Yoon M.H."/>
            <person name="Kim S.C."/>
            <person name="Im W.T."/>
        </authorList>
    </citation>
    <scope>NUCLEOTIDE SEQUENCE [LARGE SCALE GENOMIC DNA]</scope>
    <source>
        <strain evidence="3 4">FW-6</strain>
    </source>
</reference>
<keyword evidence="3" id="KW-0378">Hydrolase</keyword>
<evidence type="ECO:0000259" key="2">
    <source>
        <dbReference type="Pfam" id="PF00144"/>
    </source>
</evidence>
<dbReference type="OrthoDB" id="119951at2"/>
<dbReference type="PANTHER" id="PTHR46825:SF12">
    <property type="entry name" value="PENICILLIN-BINDING PROTEIN 4"/>
    <property type="match status" value="1"/>
</dbReference>
<dbReference type="GO" id="GO:0016787">
    <property type="term" value="F:hydrolase activity"/>
    <property type="evidence" value="ECO:0007669"/>
    <property type="project" value="UniProtKB-KW"/>
</dbReference>
<feature type="chain" id="PRO_5022815859" evidence="1">
    <location>
        <begin position="29"/>
        <end position="608"/>
    </location>
</feature>
<dbReference type="Proteomes" id="UP000321172">
    <property type="component" value="Chromosome"/>
</dbReference>
<keyword evidence="1" id="KW-0732">Signal</keyword>
<keyword evidence="4" id="KW-1185">Reference proteome</keyword>
<dbReference type="PANTHER" id="PTHR46825">
    <property type="entry name" value="D-ALANYL-D-ALANINE-CARBOXYPEPTIDASE/ENDOPEPTIDASE AMPH"/>
    <property type="match status" value="1"/>
</dbReference>
<evidence type="ECO:0000313" key="3">
    <source>
        <dbReference type="EMBL" id="QEA15616.1"/>
    </source>
</evidence>
<dbReference type="Pfam" id="PF00144">
    <property type="entry name" value="Beta-lactamase"/>
    <property type="match status" value="1"/>
</dbReference>
<evidence type="ECO:0000256" key="1">
    <source>
        <dbReference type="SAM" id="SignalP"/>
    </source>
</evidence>
<sequence>MVRMHPAPTIGRVLSALLALTLSAAGWAQGPVANCHPLPSELGGKSNVRTKALETNLRPAIVQDKAQRFTLAERMAAYQVPGVSIAVIHNGKIDWARGWGVRDLASCRPVTADTAFQAASISKLATAIMALRAVEQGKLLLDDDINRVLRQWQLPNDPKLAPSGVTLRQLLSHTGGLGVHGFAGYGKDQRLPSFNQIMDGEPPANNPAIRSVLPAGSQWQYSGGGYMVVQAALENSTRMDFSRLAQRELLKPLGMTRSAYAQPPSSDILANAALGHVDGKVLGGGFHIYPELAPAGLWTTASDLARLLLDIQASARGKPGHRLSPAMTKAMFTTGGKDWGLGPAIAGTGENLRFGHDGANEGFQSAMIAYAERGEGIVVLTNGNQGRRLADEIVRAAAALYGWTELDVPSDVELPRSAAELAQASGLFEGGGLSVYLDAREDGLFAQTGGPRPERLVPLSPVRFRTNVSGLVIEFAPDYQSFQLVAGGPPMTLLRTKPQAVKADVPIYLRGSMNGWSIGAPLIKEGPRQYAVRIMMQPGEHQLKLASEDWKQVDFGVSAGATLVPDRGSIALVQHGGNIRLLIGETAAYRFTLKLGDDGKTTLSVSSD</sequence>
<feature type="domain" description="Beta-lactamase-related" evidence="2">
    <location>
        <begin position="71"/>
        <end position="397"/>
    </location>
</feature>
<name>A0A5B8S270_9SPHN</name>
<gene>
    <name evidence="3" type="ORF">FRF71_05410</name>
</gene>
<dbReference type="KEGG" id="ngf:FRF71_05410"/>
<organism evidence="3 4">
    <name type="scientific">Novosphingobium ginsenosidimutans</name>
    <dbReference type="NCBI Taxonomy" id="1176536"/>
    <lineage>
        <taxon>Bacteria</taxon>
        <taxon>Pseudomonadati</taxon>
        <taxon>Pseudomonadota</taxon>
        <taxon>Alphaproteobacteria</taxon>
        <taxon>Sphingomonadales</taxon>
        <taxon>Sphingomonadaceae</taxon>
        <taxon>Novosphingobium</taxon>
    </lineage>
</organism>
<protein>
    <submittedName>
        <fullName evidence="3">Serine hydrolase</fullName>
    </submittedName>
</protein>
<evidence type="ECO:0000313" key="4">
    <source>
        <dbReference type="Proteomes" id="UP000321172"/>
    </source>
</evidence>
<dbReference type="InterPro" id="IPR012338">
    <property type="entry name" value="Beta-lactam/transpept-like"/>
</dbReference>
<dbReference type="SUPFAM" id="SSF56601">
    <property type="entry name" value="beta-lactamase/transpeptidase-like"/>
    <property type="match status" value="1"/>
</dbReference>
<dbReference type="InterPro" id="IPR050491">
    <property type="entry name" value="AmpC-like"/>
</dbReference>
<dbReference type="EMBL" id="CP042345">
    <property type="protein sequence ID" value="QEA15616.1"/>
    <property type="molecule type" value="Genomic_DNA"/>
</dbReference>
<dbReference type="AlphaFoldDB" id="A0A5B8S270"/>
<feature type="signal peptide" evidence="1">
    <location>
        <begin position="1"/>
        <end position="28"/>
    </location>
</feature>
<dbReference type="Gene3D" id="3.40.710.10">
    <property type="entry name" value="DD-peptidase/beta-lactamase superfamily"/>
    <property type="match status" value="1"/>
</dbReference>